<gene>
    <name evidence="10" type="ORF">GM676_03100</name>
</gene>
<dbReference type="CDD" id="cd06185">
    <property type="entry name" value="PDR_like"/>
    <property type="match status" value="1"/>
</dbReference>
<dbReference type="Gene3D" id="3.40.50.80">
    <property type="entry name" value="Nucleotide-binding domain of ferredoxin-NADP reductase (FNR) module"/>
    <property type="match status" value="1"/>
</dbReference>
<evidence type="ECO:0000256" key="3">
    <source>
        <dbReference type="ARBA" id="ARBA00022723"/>
    </source>
</evidence>
<evidence type="ECO:0000256" key="6">
    <source>
        <dbReference type="ARBA" id="ARBA00023014"/>
    </source>
</evidence>
<dbReference type="PROSITE" id="PS51384">
    <property type="entry name" value="FAD_FR"/>
    <property type="match status" value="1"/>
</dbReference>
<evidence type="ECO:0000313" key="11">
    <source>
        <dbReference type="Proteomes" id="UP000475582"/>
    </source>
</evidence>
<keyword evidence="7" id="KW-0472">Membrane</keyword>
<organism evidence="10 11">
    <name type="scientific">Duganella radicis</name>
    <dbReference type="NCBI Taxonomy" id="551988"/>
    <lineage>
        <taxon>Bacteria</taxon>
        <taxon>Pseudomonadati</taxon>
        <taxon>Pseudomonadota</taxon>
        <taxon>Betaproteobacteria</taxon>
        <taxon>Burkholderiales</taxon>
        <taxon>Oxalobacteraceae</taxon>
        <taxon>Telluria group</taxon>
        <taxon>Duganella</taxon>
    </lineage>
</organism>
<evidence type="ECO:0000259" key="9">
    <source>
        <dbReference type="PROSITE" id="PS51384"/>
    </source>
</evidence>
<dbReference type="SUPFAM" id="SSF52343">
    <property type="entry name" value="Ferredoxin reductase-like, C-terminal NADP-linked domain"/>
    <property type="match status" value="1"/>
</dbReference>
<sequence length="326" mass="34394">MWPRRRRPLVRWGERMEVIIQSLRDGGGVRVLELVAVDGSPLPTYEAGAHVDVTLGTGLVRQYSLCCREPSRGYRLAVKREPQSRGGSAWLHEVAAVGTRLTLGQPRNAFALAPSAPYYLLFAGGIGITPILSMAYALLRRGASFRLACYVRDAGSVAFADELLDGPLAPHVDVHAGLSAADVAASLASEIGAQPRGTQAYVCGPAPFMAAVAAAGEAHLGAGAVHQESFAPATVEGAAAFTIKLARSQRELPVPSDRSALACLQEAGIDIDCSCEVGVCGTCRTTVLDGVPDHQDSFLSPSEREANDCFMPCVSRARTAVLVLDL</sequence>
<evidence type="ECO:0000256" key="5">
    <source>
        <dbReference type="ARBA" id="ARBA00023004"/>
    </source>
</evidence>
<dbReference type="InterPro" id="IPR012675">
    <property type="entry name" value="Beta-grasp_dom_sf"/>
</dbReference>
<keyword evidence="4" id="KW-0560">Oxidoreductase</keyword>
<dbReference type="Gene3D" id="3.10.20.30">
    <property type="match status" value="1"/>
</dbReference>
<dbReference type="GO" id="GO:0016491">
    <property type="term" value="F:oxidoreductase activity"/>
    <property type="evidence" value="ECO:0007669"/>
    <property type="project" value="UniProtKB-KW"/>
</dbReference>
<reference evidence="10 11" key="1">
    <citation type="submission" date="2019-11" db="EMBL/GenBank/DDBJ databases">
        <title>Type strains purchased from KCTC, JCM and DSMZ.</title>
        <authorList>
            <person name="Lu H."/>
        </authorList>
    </citation>
    <scope>NUCLEOTIDE SEQUENCE [LARGE SCALE GENOMIC DNA]</scope>
    <source>
        <strain evidence="10 11">KCTC 22382</strain>
    </source>
</reference>
<keyword evidence="7" id="KW-1133">Transmembrane helix</keyword>
<feature type="transmembrane region" description="Helical" evidence="7">
    <location>
        <begin position="118"/>
        <end position="139"/>
    </location>
</feature>
<dbReference type="InterPro" id="IPR036010">
    <property type="entry name" value="2Fe-2S_ferredoxin-like_sf"/>
</dbReference>
<dbReference type="AlphaFoldDB" id="A0A6L6PBW8"/>
<evidence type="ECO:0000259" key="8">
    <source>
        <dbReference type="PROSITE" id="PS51085"/>
    </source>
</evidence>
<proteinExistence type="predicted"/>
<dbReference type="EMBL" id="WNKY01000001">
    <property type="protein sequence ID" value="MTV36572.1"/>
    <property type="molecule type" value="Genomic_DNA"/>
</dbReference>
<keyword evidence="7" id="KW-0812">Transmembrane</keyword>
<dbReference type="PRINTS" id="PR00409">
    <property type="entry name" value="PHDIOXRDTASE"/>
</dbReference>
<dbReference type="SUPFAM" id="SSF54292">
    <property type="entry name" value="2Fe-2S ferredoxin-like"/>
    <property type="match status" value="1"/>
</dbReference>
<dbReference type="PROSITE" id="PS00197">
    <property type="entry name" value="2FE2S_FER_1"/>
    <property type="match status" value="1"/>
</dbReference>
<dbReference type="Pfam" id="PF00111">
    <property type="entry name" value="Fer2"/>
    <property type="match status" value="1"/>
</dbReference>
<protein>
    <submittedName>
        <fullName evidence="10">2Fe-2S iron-sulfur cluster binding domain-containing protein</fullName>
    </submittedName>
</protein>
<dbReference type="CDD" id="cd00207">
    <property type="entry name" value="fer2"/>
    <property type="match status" value="1"/>
</dbReference>
<dbReference type="PANTHER" id="PTHR47354">
    <property type="entry name" value="NADH OXIDOREDUCTASE HCR"/>
    <property type="match status" value="1"/>
</dbReference>
<dbReference type="InterPro" id="IPR017938">
    <property type="entry name" value="Riboflavin_synthase-like_b-brl"/>
</dbReference>
<name>A0A6L6PBW8_9BURK</name>
<dbReference type="InterPro" id="IPR006058">
    <property type="entry name" value="2Fe2S_fd_BS"/>
</dbReference>
<dbReference type="GO" id="GO:0051537">
    <property type="term" value="F:2 iron, 2 sulfur cluster binding"/>
    <property type="evidence" value="ECO:0007669"/>
    <property type="project" value="UniProtKB-KW"/>
</dbReference>
<keyword evidence="2" id="KW-0001">2Fe-2S</keyword>
<dbReference type="OrthoDB" id="544091at2"/>
<dbReference type="GO" id="GO:0046872">
    <property type="term" value="F:metal ion binding"/>
    <property type="evidence" value="ECO:0007669"/>
    <property type="project" value="UniProtKB-KW"/>
</dbReference>
<dbReference type="InterPro" id="IPR039261">
    <property type="entry name" value="FNR_nucleotide-bd"/>
</dbReference>
<feature type="domain" description="FAD-binding FR-type" evidence="9">
    <location>
        <begin position="5"/>
        <end position="113"/>
    </location>
</feature>
<keyword evidence="6" id="KW-0411">Iron-sulfur</keyword>
<keyword evidence="5" id="KW-0408">Iron</keyword>
<dbReference type="InterPro" id="IPR017927">
    <property type="entry name" value="FAD-bd_FR_type"/>
</dbReference>
<dbReference type="PANTHER" id="PTHR47354:SF1">
    <property type="entry name" value="CARNITINE MONOOXYGENASE REDUCTASE SUBUNIT"/>
    <property type="match status" value="1"/>
</dbReference>
<keyword evidence="11" id="KW-1185">Reference proteome</keyword>
<dbReference type="PROSITE" id="PS51085">
    <property type="entry name" value="2FE2S_FER_2"/>
    <property type="match status" value="1"/>
</dbReference>
<comment type="caution">
    <text evidence="10">The sequence shown here is derived from an EMBL/GenBank/DDBJ whole genome shotgun (WGS) entry which is preliminary data.</text>
</comment>
<dbReference type="SUPFAM" id="SSF63380">
    <property type="entry name" value="Riboflavin synthase domain-like"/>
    <property type="match status" value="1"/>
</dbReference>
<feature type="domain" description="2Fe-2S ferredoxin-type" evidence="8">
    <location>
        <begin position="241"/>
        <end position="326"/>
    </location>
</feature>
<evidence type="ECO:0000313" key="10">
    <source>
        <dbReference type="EMBL" id="MTV36572.1"/>
    </source>
</evidence>
<evidence type="ECO:0000256" key="2">
    <source>
        <dbReference type="ARBA" id="ARBA00022714"/>
    </source>
</evidence>
<accession>A0A6L6PBW8</accession>
<keyword evidence="1" id="KW-0285">Flavoprotein</keyword>
<evidence type="ECO:0000256" key="7">
    <source>
        <dbReference type="SAM" id="Phobius"/>
    </source>
</evidence>
<dbReference type="InterPro" id="IPR050415">
    <property type="entry name" value="MRET"/>
</dbReference>
<dbReference type="InterPro" id="IPR001041">
    <property type="entry name" value="2Fe-2S_ferredoxin-type"/>
</dbReference>
<dbReference type="Proteomes" id="UP000475582">
    <property type="component" value="Unassembled WGS sequence"/>
</dbReference>
<evidence type="ECO:0000256" key="4">
    <source>
        <dbReference type="ARBA" id="ARBA00023002"/>
    </source>
</evidence>
<evidence type="ECO:0000256" key="1">
    <source>
        <dbReference type="ARBA" id="ARBA00022630"/>
    </source>
</evidence>
<dbReference type="Gene3D" id="2.40.30.10">
    <property type="entry name" value="Translation factors"/>
    <property type="match status" value="1"/>
</dbReference>
<keyword evidence="3" id="KW-0479">Metal-binding</keyword>